<keyword evidence="1" id="KW-0812">Transmembrane</keyword>
<protein>
    <submittedName>
        <fullName evidence="2">Uncharacterized protein</fullName>
    </submittedName>
</protein>
<dbReference type="EMBL" id="LNUW01000031">
    <property type="protein sequence ID" value="KXG85669.1"/>
    <property type="molecule type" value="Genomic_DNA"/>
</dbReference>
<sequence>MPLRGWVAVALPVRSEVNSIPPCPNAGDAAGICSKSTDIGWQSIASIKRALLMPLAMFAGIAPMIFTGMGV</sequence>
<keyword evidence="1" id="KW-1133">Transmembrane helix</keyword>
<dbReference type="STRING" id="2052828.ATO67_06335"/>
<gene>
    <name evidence="2" type="ORF">ATO67_06335</name>
</gene>
<accession>A0A135P2Q0</accession>
<dbReference type="Proteomes" id="UP000070498">
    <property type="component" value="Unassembled WGS sequence"/>
</dbReference>
<keyword evidence="1" id="KW-0472">Membrane</keyword>
<reference evidence="2 3" key="1">
    <citation type="submission" date="2015-11" db="EMBL/GenBank/DDBJ databases">
        <title>Draft genome sequence of Agrobacterium sp. R89-1.</title>
        <authorList>
            <person name="Zahradnik J."/>
            <person name="Kyslikova E."/>
            <person name="Palyzova A."/>
            <person name="Kyslik P."/>
        </authorList>
    </citation>
    <scope>NUCLEOTIDE SEQUENCE [LARGE SCALE GENOMIC DNA]</scope>
    <source>
        <strain evidence="2 3">R89-1</strain>
    </source>
</reference>
<comment type="caution">
    <text evidence="2">The sequence shown here is derived from an EMBL/GenBank/DDBJ whole genome shotgun (WGS) entry which is preliminary data.</text>
</comment>
<proteinExistence type="predicted"/>
<name>A0A135P2Q0_9HYPH</name>
<feature type="transmembrane region" description="Helical" evidence="1">
    <location>
        <begin position="50"/>
        <end position="69"/>
    </location>
</feature>
<keyword evidence="3" id="KW-1185">Reference proteome</keyword>
<evidence type="ECO:0000256" key="1">
    <source>
        <dbReference type="SAM" id="Phobius"/>
    </source>
</evidence>
<organism evidence="2 3">
    <name type="scientific">Agrobacterium bohemicum</name>
    <dbReference type="NCBI Taxonomy" id="2052828"/>
    <lineage>
        <taxon>Bacteria</taxon>
        <taxon>Pseudomonadati</taxon>
        <taxon>Pseudomonadota</taxon>
        <taxon>Alphaproteobacteria</taxon>
        <taxon>Hyphomicrobiales</taxon>
        <taxon>Rhizobiaceae</taxon>
        <taxon>Rhizobium/Agrobacterium group</taxon>
        <taxon>Agrobacterium</taxon>
    </lineage>
</organism>
<dbReference type="AlphaFoldDB" id="A0A135P2Q0"/>
<evidence type="ECO:0000313" key="3">
    <source>
        <dbReference type="Proteomes" id="UP000070498"/>
    </source>
</evidence>
<evidence type="ECO:0000313" key="2">
    <source>
        <dbReference type="EMBL" id="KXG85669.1"/>
    </source>
</evidence>